<dbReference type="InterPro" id="IPR050091">
    <property type="entry name" value="PKS_NRPS_Biosynth_Enz"/>
</dbReference>
<dbReference type="Pfam" id="PF08659">
    <property type="entry name" value="KR"/>
    <property type="match status" value="1"/>
</dbReference>
<evidence type="ECO:0000256" key="1">
    <source>
        <dbReference type="ARBA" id="ARBA00022679"/>
    </source>
</evidence>
<dbReference type="SMART" id="SM00822">
    <property type="entry name" value="PKS_KR"/>
    <property type="match status" value="1"/>
</dbReference>
<dbReference type="InterPro" id="IPR013968">
    <property type="entry name" value="PKS_KR"/>
</dbReference>
<dbReference type="Gene3D" id="3.10.129.110">
    <property type="entry name" value="Polyketide synthase dehydratase"/>
    <property type="match status" value="1"/>
</dbReference>
<dbReference type="InterPro" id="IPR042104">
    <property type="entry name" value="PKS_dehydratase_sf"/>
</dbReference>
<dbReference type="EMBL" id="LMTZ01000122">
    <property type="protein sequence ID" value="KST64449.1"/>
    <property type="molecule type" value="Genomic_DNA"/>
</dbReference>
<feature type="domain" description="PKS/mFAS DH" evidence="3">
    <location>
        <begin position="278"/>
        <end position="579"/>
    </location>
</feature>
<dbReference type="CDD" id="cd08953">
    <property type="entry name" value="KR_2_SDR_x"/>
    <property type="match status" value="1"/>
</dbReference>
<feature type="region of interest" description="C-terminal hotdog fold" evidence="2">
    <location>
        <begin position="429"/>
        <end position="579"/>
    </location>
</feature>
<comment type="caution">
    <text evidence="4">The sequence shown here is derived from an EMBL/GenBank/DDBJ whole genome shotgun (WGS) entry which is preliminary data.</text>
</comment>
<protein>
    <submittedName>
        <fullName evidence="4">Polyketide synthase</fullName>
    </submittedName>
</protein>
<gene>
    <name evidence="4" type="ORF">BC008_17585</name>
</gene>
<dbReference type="InterPro" id="IPR036291">
    <property type="entry name" value="NAD(P)-bd_dom_sf"/>
</dbReference>
<dbReference type="PROSITE" id="PS52019">
    <property type="entry name" value="PKS_MFAS_DH"/>
    <property type="match status" value="1"/>
</dbReference>
<sequence length="581" mass="65017">MATQTQIHSSSVFLVSGGAKGITAKCVIKLAQHHGCKFILLGRSQLLDTEPDFAIDCYEEAVLKKRIMEYFLSLGEKPIPMSVQKAYKEITSSREIKATITAITEAGGEAEYLSVDVTDVDALKTKIATIRERIGAITGIIHGAGNLADKLIEKKTPEDFEKVYNAKVKGLENILACVETTQLEHLVLFSSVAGFYGNIGQTDYAIANEILNKSAHQIKQRYPSCHVVAINWGGWDSGMVTPELKKEFARRGVEILPVEVGTQMLVEELNPVNHQTAQVVIGSPITPPPVPLDTQTKTYRIHRQLHRIENPFVEDHIVGGKPVLPATCAVSWIINACEQLYPGYKFFTYKDFKVLKGISFNETLANEYILEIKELSKVDSEEIVFQAKILSYNQIGKINYNFSISEIHLVKKLPERPTYESLNLNSDNIITITGDDFYQQGKSEIFPLFHGLAFQGITKVLNISPEKITTECVWKGISDEQKGQFPVMRVNPYSIDLSTHPLWIWIQYYHQEVCLPAGLQTYKQFAPTPINKPFYVSCEVKTKTASSISADYIVHDEQGLVYSYLLNTKGTIIPTQSISNE</sequence>
<dbReference type="GO" id="GO:0006633">
    <property type="term" value="P:fatty acid biosynthetic process"/>
    <property type="evidence" value="ECO:0007669"/>
    <property type="project" value="TreeGrafter"/>
</dbReference>
<evidence type="ECO:0000259" key="3">
    <source>
        <dbReference type="PROSITE" id="PS52019"/>
    </source>
</evidence>
<dbReference type="InterPro" id="IPR057326">
    <property type="entry name" value="KR_dom"/>
</dbReference>
<dbReference type="GO" id="GO:0004312">
    <property type="term" value="F:fatty acid synthase activity"/>
    <property type="evidence" value="ECO:0007669"/>
    <property type="project" value="TreeGrafter"/>
</dbReference>
<dbReference type="InterPro" id="IPR049552">
    <property type="entry name" value="PKS_DH_N"/>
</dbReference>
<name>A0A0V7ZJ33_9CYAN</name>
<feature type="active site" description="Proton donor; for dehydratase activity" evidence="2">
    <location>
        <position position="496"/>
    </location>
</feature>
<keyword evidence="1" id="KW-0808">Transferase</keyword>
<evidence type="ECO:0000313" key="4">
    <source>
        <dbReference type="EMBL" id="KST64449.1"/>
    </source>
</evidence>
<accession>A0A0V7ZJ33</accession>
<dbReference type="Proteomes" id="UP000053372">
    <property type="component" value="Unassembled WGS sequence"/>
</dbReference>
<dbReference type="RefSeq" id="WP_027846984.1">
    <property type="nucleotide sequence ID" value="NZ_LMTZ01000122.1"/>
</dbReference>
<evidence type="ECO:0000313" key="5">
    <source>
        <dbReference type="Proteomes" id="UP000053372"/>
    </source>
</evidence>
<dbReference type="PANTHER" id="PTHR43775:SF51">
    <property type="entry name" value="INACTIVE PHENOLPHTHIOCEROL SYNTHESIS POLYKETIDE SYNTHASE TYPE I PKS1-RELATED"/>
    <property type="match status" value="1"/>
</dbReference>
<keyword evidence="5" id="KW-1185">Reference proteome</keyword>
<proteinExistence type="predicted"/>
<dbReference type="Pfam" id="PF21089">
    <property type="entry name" value="PKS_DH_N"/>
    <property type="match status" value="1"/>
</dbReference>
<dbReference type="Gene3D" id="3.40.50.720">
    <property type="entry name" value="NAD(P)-binding Rossmann-like Domain"/>
    <property type="match status" value="1"/>
</dbReference>
<reference evidence="4 5" key="1">
    <citation type="journal article" date="2015" name="Genome Announc.">
        <title>Draft Genome of the Euendolithic (true boring) Cyanobacterium Mastigocoleus testarum strain BC008.</title>
        <authorList>
            <person name="Guida B.S."/>
            <person name="Garcia-Pichel F."/>
        </authorList>
    </citation>
    <scope>NUCLEOTIDE SEQUENCE [LARGE SCALE GENOMIC DNA]</scope>
    <source>
        <strain evidence="4 5">BC008</strain>
    </source>
</reference>
<dbReference type="InterPro" id="IPR049551">
    <property type="entry name" value="PKS_DH_C"/>
</dbReference>
<dbReference type="AlphaFoldDB" id="A0A0V7ZJ33"/>
<evidence type="ECO:0000256" key="2">
    <source>
        <dbReference type="PROSITE-ProRule" id="PRU01363"/>
    </source>
</evidence>
<dbReference type="Pfam" id="PF14765">
    <property type="entry name" value="PS-DH"/>
    <property type="match status" value="1"/>
</dbReference>
<dbReference type="InterPro" id="IPR049900">
    <property type="entry name" value="PKS_mFAS_DH"/>
</dbReference>
<dbReference type="SUPFAM" id="SSF51735">
    <property type="entry name" value="NAD(P)-binding Rossmann-fold domains"/>
    <property type="match status" value="1"/>
</dbReference>
<organism evidence="4 5">
    <name type="scientific">Mastigocoleus testarum BC008</name>
    <dbReference type="NCBI Taxonomy" id="371196"/>
    <lineage>
        <taxon>Bacteria</taxon>
        <taxon>Bacillati</taxon>
        <taxon>Cyanobacteriota</taxon>
        <taxon>Cyanophyceae</taxon>
        <taxon>Nostocales</taxon>
        <taxon>Hapalosiphonaceae</taxon>
        <taxon>Mastigocoleus</taxon>
    </lineage>
</organism>
<dbReference type="PANTHER" id="PTHR43775">
    <property type="entry name" value="FATTY ACID SYNTHASE"/>
    <property type="match status" value="1"/>
</dbReference>
<feature type="region of interest" description="N-terminal hotdog fold" evidence="2">
    <location>
        <begin position="278"/>
        <end position="407"/>
    </location>
</feature>
<feature type="active site" description="Proton acceptor; for dehydratase activity" evidence="2">
    <location>
        <position position="316"/>
    </location>
</feature>